<gene>
    <name evidence="1" type="ORF">DXT89_24970</name>
</gene>
<sequence>MPLCLDLSLGLGLGLGLGLSLGLARQSLGNQCSSPGIASSYRCIADGLRRCFAVIAGDNGFIISDITLLRLGRILLICCSRCHCGRG</sequence>
<evidence type="ECO:0000313" key="1">
    <source>
        <dbReference type="EMBL" id="KAA3520724.1"/>
    </source>
</evidence>
<proteinExistence type="predicted"/>
<comment type="caution">
    <text evidence="1">The sequence shown here is derived from an EMBL/GenBank/DDBJ whole genome shotgun (WGS) entry which is preliminary data.</text>
</comment>
<accession>A0A368NWG7</accession>
<protein>
    <submittedName>
        <fullName evidence="1">Uncharacterized protein</fullName>
    </submittedName>
</protein>
<dbReference type="EMBL" id="QUSG01000026">
    <property type="protein sequence ID" value="KAA3520724.1"/>
    <property type="molecule type" value="Genomic_DNA"/>
</dbReference>
<dbReference type="Proteomes" id="UP000436911">
    <property type="component" value="Unassembled WGS sequence"/>
</dbReference>
<reference evidence="1 2" key="1">
    <citation type="submission" date="2018-08" db="EMBL/GenBank/DDBJ databases">
        <title>Genome sequencing of Agrobacterium vitis strain ICMP 10754.</title>
        <authorList>
            <person name="Visnovsky S.B."/>
            <person name="Pitman A.R."/>
        </authorList>
    </citation>
    <scope>NUCLEOTIDE SEQUENCE [LARGE SCALE GENOMIC DNA]</scope>
    <source>
        <strain evidence="1 2">ICMP 10754</strain>
    </source>
</reference>
<dbReference type="AlphaFoldDB" id="A0A368NWG7"/>
<name>A0A368NWG7_AGRVI</name>
<evidence type="ECO:0000313" key="2">
    <source>
        <dbReference type="Proteomes" id="UP000436911"/>
    </source>
</evidence>
<organism evidence="1 2">
    <name type="scientific">Agrobacterium vitis</name>
    <name type="common">Rhizobium vitis</name>
    <dbReference type="NCBI Taxonomy" id="373"/>
    <lineage>
        <taxon>Bacteria</taxon>
        <taxon>Pseudomonadati</taxon>
        <taxon>Pseudomonadota</taxon>
        <taxon>Alphaproteobacteria</taxon>
        <taxon>Hyphomicrobiales</taxon>
        <taxon>Rhizobiaceae</taxon>
        <taxon>Rhizobium/Agrobacterium group</taxon>
        <taxon>Agrobacterium</taxon>
    </lineage>
</organism>